<organism evidence="2">
    <name type="scientific">Paenibacillus sp. BIHB 4019</name>
    <dbReference type="NCBI Taxonomy" id="1870819"/>
    <lineage>
        <taxon>Bacteria</taxon>
        <taxon>Bacillati</taxon>
        <taxon>Bacillota</taxon>
        <taxon>Bacilli</taxon>
        <taxon>Bacillales</taxon>
        <taxon>Paenibacillaceae</taxon>
        <taxon>Paenibacillus</taxon>
    </lineage>
</organism>
<dbReference type="EMBL" id="CP016808">
    <property type="protein sequence ID" value="ANY66957.1"/>
    <property type="molecule type" value="Genomic_DNA"/>
</dbReference>
<sequence>MSRINDEEKARYKMGLGPRFSWHFFSAIAVCMSVKEGTTGRPQAYNAEQDRLGAAVKPSVE</sequence>
<evidence type="ECO:0000256" key="1">
    <source>
        <dbReference type="SAM" id="MobiDB-lite"/>
    </source>
</evidence>
<feature type="region of interest" description="Disordered" evidence="1">
    <location>
        <begin position="40"/>
        <end position="61"/>
    </location>
</feature>
<proteinExistence type="predicted"/>
<reference evidence="2" key="1">
    <citation type="submission" date="2016-08" db="EMBL/GenBank/DDBJ databases">
        <title>Complete Genome Seqeunce of Paenibacillus sp. BIHB 4019 from tea rhizoplane.</title>
        <authorList>
            <person name="Thakur R."/>
            <person name="Swarnkar M.K."/>
            <person name="Gulati A."/>
        </authorList>
    </citation>
    <scope>NUCLEOTIDE SEQUENCE [LARGE SCALE GENOMIC DNA]</scope>
    <source>
        <strain evidence="2">BIHB4019</strain>
    </source>
</reference>
<name>A0A1B2DGU9_9BACL</name>
<evidence type="ECO:0000313" key="2">
    <source>
        <dbReference type="EMBL" id="ANY66957.1"/>
    </source>
</evidence>
<gene>
    <name evidence="2" type="ORF">BBD42_11105</name>
</gene>
<accession>A0A1B2DGU9</accession>
<protein>
    <submittedName>
        <fullName evidence="2">Uncharacterized protein</fullName>
    </submittedName>
</protein>
<dbReference type="AlphaFoldDB" id="A0A1B2DGU9"/>